<dbReference type="PANTHER" id="PTHR33096:SF1">
    <property type="entry name" value="CXC1-LIKE CYSTEINE CLUSTER ASSOCIATED WITH KDZ TRANSPOSASES DOMAIN-CONTAINING PROTEIN"/>
    <property type="match status" value="1"/>
</dbReference>
<accession>A0A2N5VWC2</accession>
<dbReference type="InterPro" id="IPR040521">
    <property type="entry name" value="KDZ"/>
</dbReference>
<protein>
    <recommendedName>
        <fullName evidence="2">CxC1-like cysteine cluster associated with KDZ transposases domain-containing protein</fullName>
    </recommendedName>
</protein>
<dbReference type="EMBL" id="PGCJ01000048">
    <property type="protein sequence ID" value="PLW54298.1"/>
    <property type="molecule type" value="Genomic_DNA"/>
</dbReference>
<evidence type="ECO:0000259" key="2">
    <source>
        <dbReference type="Pfam" id="PF18802"/>
    </source>
</evidence>
<dbReference type="Pfam" id="PF18758">
    <property type="entry name" value="KDZ"/>
    <property type="match status" value="1"/>
</dbReference>
<dbReference type="AlphaFoldDB" id="A0A2N5VWC2"/>
<gene>
    <name evidence="3" type="ORF">PCANC_05219</name>
</gene>
<sequence>MARSRRSRTTFNRGPTIIRHPRSNTSSRTPDLNAAIAMALRHGLVVGNPNQVTLNSTGDIPEDKYPPDYFHHHSHPADNPQPLPDDFISLYAMRRDRLAATWKTLEKSMAAAFFACQYHTKNWTTTTTYLETLERCTCTRTSKRAVDLIHTHERFPQQPVEFCACIPDAIRLIHLGYIAASPSKPRTAFSIPLIQLYQSLWHESALPYTSFIGGIMYHQDRRSRQVLHARGRKNNTRDLRIPFSQANDAFQRILTLEKELLITTLGLTIQDQWASRCPSCFGTEPDSDSENGEAYAIIAMDGNFQHRHHKFASTDVPEEADYPPNFIPPSKVLQHENHCLSTDTVANELKTSCSDAHKAANDVRNSTSWDKFDDTGLFGSCCRHDIPLKLANIYQTGEKLFYPISIISNLLESFPTKRFGILYDIGCHLDAHVQKRQLLGSQINHVVFGTSVFHAYVHNWECQVKYNPRYNNHWGLSDGEGMERLWSQLSDMVGPLRNATRFHRLQAIGHQCNYYSEKLKIKAGDWTQRHFQQAMDTIDECEAKLANIYGQPNPFSDPPGSYNQEFFQAQWALERDYYRNRNDQQVQKRLELGRLLSLEEDLNNAWDNLNHNSDDALARVRTMLDIQQKIQLARNQIGSDEFLDGVEPDHVDLFLKVWWAKTELRKKYFALMEEKRPLDAVRMGIASKLGTDGKEKLIISLRKKIAALKTTVNTYNLHLDNFHKAFPDRPTLAPAVYDSITQMAPDDPFWNDGVFTNHDEPWATDPDTQDGMRLVARLSRALEEVRRIGREIRRALRWAVTEHNRIIPLMFGLTAKEESVLTRLQPGLNHPVLRTLSQNDQIDCVKAILHNHFIRLSSTQLQWDQKFIKLFSTTGPYENDADLLRDWEDQILRLSYLKQCGHLSMVGGDFDNAIGCCLDGIEESVMRDFVAASDANRAVLVSDEADGEELIDENMVENMPVVIVGTAL</sequence>
<feature type="region of interest" description="Disordered" evidence="1">
    <location>
        <begin position="1"/>
        <end position="29"/>
    </location>
</feature>
<evidence type="ECO:0000313" key="3">
    <source>
        <dbReference type="EMBL" id="PLW54298.1"/>
    </source>
</evidence>
<evidence type="ECO:0000256" key="1">
    <source>
        <dbReference type="SAM" id="MobiDB-lite"/>
    </source>
</evidence>
<organism evidence="3 4">
    <name type="scientific">Puccinia coronata f. sp. avenae</name>
    <dbReference type="NCBI Taxonomy" id="200324"/>
    <lineage>
        <taxon>Eukaryota</taxon>
        <taxon>Fungi</taxon>
        <taxon>Dikarya</taxon>
        <taxon>Basidiomycota</taxon>
        <taxon>Pucciniomycotina</taxon>
        <taxon>Pucciniomycetes</taxon>
        <taxon>Pucciniales</taxon>
        <taxon>Pucciniaceae</taxon>
        <taxon>Puccinia</taxon>
    </lineage>
</organism>
<comment type="caution">
    <text evidence="3">The sequence shown here is derived from an EMBL/GenBank/DDBJ whole genome shotgun (WGS) entry which is preliminary data.</text>
</comment>
<name>A0A2N5VWC2_9BASI</name>
<dbReference type="STRING" id="200324.A0A2N5VWC2"/>
<dbReference type="PANTHER" id="PTHR33096">
    <property type="entry name" value="CXC2 DOMAIN-CONTAINING PROTEIN"/>
    <property type="match status" value="1"/>
</dbReference>
<reference evidence="3 4" key="1">
    <citation type="submission" date="2017-11" db="EMBL/GenBank/DDBJ databases">
        <title>De novo assembly and phasing of dikaryotic genomes from two isolates of Puccinia coronata f. sp. avenae, the causal agent of oat crown rust.</title>
        <authorList>
            <person name="Miller M.E."/>
            <person name="Zhang Y."/>
            <person name="Omidvar V."/>
            <person name="Sperschneider J."/>
            <person name="Schwessinger B."/>
            <person name="Raley C."/>
            <person name="Palmer J.M."/>
            <person name="Garnica D."/>
            <person name="Upadhyaya N."/>
            <person name="Rathjen J."/>
            <person name="Taylor J.M."/>
            <person name="Park R.F."/>
            <person name="Dodds P.N."/>
            <person name="Hirsch C.D."/>
            <person name="Kianian S.F."/>
            <person name="Figueroa M."/>
        </authorList>
    </citation>
    <scope>NUCLEOTIDE SEQUENCE [LARGE SCALE GENOMIC DNA]</scope>
    <source>
        <strain evidence="3">12NC29</strain>
    </source>
</reference>
<proteinExistence type="predicted"/>
<dbReference type="OrthoDB" id="3253684at2759"/>
<keyword evidence="4" id="KW-1185">Reference proteome</keyword>
<feature type="domain" description="CxC1-like cysteine cluster associated with KDZ transposases" evidence="2">
    <location>
        <begin position="122"/>
        <end position="223"/>
    </location>
</feature>
<dbReference type="Pfam" id="PF18802">
    <property type="entry name" value="CxC1"/>
    <property type="match status" value="1"/>
</dbReference>
<dbReference type="InterPro" id="IPR041320">
    <property type="entry name" value="CxC1"/>
</dbReference>
<evidence type="ECO:0000313" key="4">
    <source>
        <dbReference type="Proteomes" id="UP000235388"/>
    </source>
</evidence>
<dbReference type="Proteomes" id="UP000235388">
    <property type="component" value="Unassembled WGS sequence"/>
</dbReference>